<dbReference type="GO" id="GO:0043005">
    <property type="term" value="C:neuron projection"/>
    <property type="evidence" value="ECO:0007669"/>
    <property type="project" value="TreeGrafter"/>
</dbReference>
<dbReference type="GO" id="GO:0005184">
    <property type="term" value="F:neuropeptide hormone activity"/>
    <property type="evidence" value="ECO:0007669"/>
    <property type="project" value="TreeGrafter"/>
</dbReference>
<evidence type="ECO:0000256" key="4">
    <source>
        <dbReference type="ARBA" id="ARBA00022815"/>
    </source>
</evidence>
<keyword evidence="6" id="KW-1185">Reference proteome</keyword>
<dbReference type="OMA" id="EFNICRG"/>
<dbReference type="Pfam" id="PF02044">
    <property type="entry name" value="Bombesin"/>
    <property type="match status" value="1"/>
</dbReference>
<dbReference type="CTD" id="798102"/>
<reference evidence="5" key="1">
    <citation type="submission" date="2025-08" db="UniProtKB">
        <authorList>
            <consortium name="Ensembl"/>
        </authorList>
    </citation>
    <scope>IDENTIFICATION</scope>
</reference>
<evidence type="ECO:0000313" key="6">
    <source>
        <dbReference type="Proteomes" id="UP000265020"/>
    </source>
</evidence>
<evidence type="ECO:0000256" key="3">
    <source>
        <dbReference type="ARBA" id="ARBA00022525"/>
    </source>
</evidence>
<comment type="similarity">
    <text evidence="2">Belongs to the bombesin/neuromedin-B/ranatensin family.</text>
</comment>
<dbReference type="PANTHER" id="PTHR16866">
    <property type="entry name" value="GASTRIN-RELEASING PEPTIDE"/>
    <property type="match status" value="1"/>
</dbReference>
<accession>A0A3Q2D7J7</accession>
<dbReference type="OrthoDB" id="9535999at2759"/>
<dbReference type="GO" id="GO:0007218">
    <property type="term" value="P:neuropeptide signaling pathway"/>
    <property type="evidence" value="ECO:0007669"/>
    <property type="project" value="InterPro"/>
</dbReference>
<dbReference type="GO" id="GO:0005576">
    <property type="term" value="C:extracellular region"/>
    <property type="evidence" value="ECO:0007669"/>
    <property type="project" value="UniProtKB-SubCell"/>
</dbReference>
<dbReference type="GO" id="GO:0031710">
    <property type="term" value="F:neuromedin B receptor binding"/>
    <property type="evidence" value="ECO:0007669"/>
    <property type="project" value="TreeGrafter"/>
</dbReference>
<dbReference type="RefSeq" id="XP_015253709.1">
    <property type="nucleotide sequence ID" value="XM_015398223.1"/>
</dbReference>
<evidence type="ECO:0000256" key="1">
    <source>
        <dbReference type="ARBA" id="ARBA00004613"/>
    </source>
</evidence>
<organism evidence="5 6">
    <name type="scientific">Cyprinodon variegatus</name>
    <name type="common">Sheepshead minnow</name>
    <dbReference type="NCBI Taxonomy" id="28743"/>
    <lineage>
        <taxon>Eukaryota</taxon>
        <taxon>Metazoa</taxon>
        <taxon>Chordata</taxon>
        <taxon>Craniata</taxon>
        <taxon>Vertebrata</taxon>
        <taxon>Euteleostomi</taxon>
        <taxon>Actinopterygii</taxon>
        <taxon>Neopterygii</taxon>
        <taxon>Teleostei</taxon>
        <taxon>Neoteleostei</taxon>
        <taxon>Acanthomorphata</taxon>
        <taxon>Ovalentaria</taxon>
        <taxon>Atherinomorphae</taxon>
        <taxon>Cyprinodontiformes</taxon>
        <taxon>Cyprinodontidae</taxon>
        <taxon>Cyprinodon</taxon>
    </lineage>
</organism>
<evidence type="ECO:0000256" key="2">
    <source>
        <dbReference type="ARBA" id="ARBA00010012"/>
    </source>
</evidence>
<evidence type="ECO:0000313" key="5">
    <source>
        <dbReference type="Ensembl" id="ENSCVAP00000014409.1"/>
    </source>
</evidence>
<dbReference type="InterPro" id="IPR000874">
    <property type="entry name" value="Bombesin"/>
</dbReference>
<reference evidence="5" key="2">
    <citation type="submission" date="2025-09" db="UniProtKB">
        <authorList>
            <consortium name="Ensembl"/>
        </authorList>
    </citation>
    <scope>IDENTIFICATION</scope>
</reference>
<dbReference type="GeneID" id="107099917"/>
<dbReference type="KEGG" id="cvg:107099917"/>
<dbReference type="AlphaFoldDB" id="A0A3Q2D7J7"/>
<comment type="subcellular location">
    <subcellularLocation>
        <location evidence="1">Secreted</location>
    </subcellularLocation>
</comment>
<dbReference type="GeneTree" id="ENSGT00940000172424"/>
<dbReference type="PROSITE" id="PS00257">
    <property type="entry name" value="BOMBESIN"/>
    <property type="match status" value="1"/>
</dbReference>
<dbReference type="GO" id="GO:0046887">
    <property type="term" value="P:positive regulation of hormone secretion"/>
    <property type="evidence" value="ECO:0007669"/>
    <property type="project" value="TreeGrafter"/>
</dbReference>
<keyword evidence="3" id="KW-0964">Secreted</keyword>
<protein>
    <submittedName>
        <fullName evidence="5">Neuromedin B</fullName>
    </submittedName>
</protein>
<sequence length="115" mass="12554">MKKICRGGFVSSLILISYIALATSVMLDLTELKNKISKLKVNPRGNLWATGHFMGKKSVDSSFLETVFEDINAPSEGRDASPVAGADFQALITKMLRGAQPTRRQTLDIERGDPA</sequence>
<dbReference type="STRING" id="28743.ENSCVAP00000014409"/>
<keyword evidence="4" id="KW-0027">Amidation</keyword>
<dbReference type="Proteomes" id="UP000265020">
    <property type="component" value="Unassembled WGS sequence"/>
</dbReference>
<dbReference type="PANTHER" id="PTHR16866:SF3">
    <property type="entry name" value="NEUROMEDIN-B"/>
    <property type="match status" value="1"/>
</dbReference>
<dbReference type="Ensembl" id="ENSCVAT00000022224.1">
    <property type="protein sequence ID" value="ENSCVAP00000014409.1"/>
    <property type="gene ID" value="ENSCVAG00000017026.1"/>
</dbReference>
<proteinExistence type="inferred from homology"/>
<name>A0A3Q2D7J7_CYPVA</name>